<keyword evidence="3" id="KW-1185">Reference proteome</keyword>
<dbReference type="AlphaFoldDB" id="A0AAV4HN02"/>
<dbReference type="PANTHER" id="PTHR46704">
    <property type="entry name" value="CXC DOMAIN-CONTAINING PROTEIN-RELATED"/>
    <property type="match status" value="1"/>
</dbReference>
<reference evidence="2 3" key="1">
    <citation type="journal article" date="2021" name="Elife">
        <title>Chloroplast acquisition without the gene transfer in kleptoplastic sea slugs, Plakobranchus ocellatus.</title>
        <authorList>
            <person name="Maeda T."/>
            <person name="Takahashi S."/>
            <person name="Yoshida T."/>
            <person name="Shimamura S."/>
            <person name="Takaki Y."/>
            <person name="Nagai Y."/>
            <person name="Toyoda A."/>
            <person name="Suzuki Y."/>
            <person name="Arimoto A."/>
            <person name="Ishii H."/>
            <person name="Satoh N."/>
            <person name="Nishiyama T."/>
            <person name="Hasebe M."/>
            <person name="Maruyama T."/>
            <person name="Minagawa J."/>
            <person name="Obokata J."/>
            <person name="Shigenobu S."/>
        </authorList>
    </citation>
    <scope>NUCLEOTIDE SEQUENCE [LARGE SCALE GENOMIC DNA]</scope>
</reference>
<evidence type="ECO:0000313" key="2">
    <source>
        <dbReference type="EMBL" id="GFR97965.1"/>
    </source>
</evidence>
<proteinExistence type="predicted"/>
<evidence type="ECO:0000256" key="1">
    <source>
        <dbReference type="SAM" id="MobiDB-lite"/>
    </source>
</evidence>
<name>A0AAV4HN02_9GAST</name>
<dbReference type="PANTHER" id="PTHR46704:SF9">
    <property type="entry name" value="BHLH DOMAIN-CONTAINING PROTEIN"/>
    <property type="match status" value="1"/>
</dbReference>
<accession>A0AAV4HN02</accession>
<protein>
    <submittedName>
        <fullName evidence="2">Uncharacterized protein</fullName>
    </submittedName>
</protein>
<feature type="region of interest" description="Disordered" evidence="1">
    <location>
        <begin position="217"/>
        <end position="236"/>
    </location>
</feature>
<organism evidence="2 3">
    <name type="scientific">Elysia marginata</name>
    <dbReference type="NCBI Taxonomy" id="1093978"/>
    <lineage>
        <taxon>Eukaryota</taxon>
        <taxon>Metazoa</taxon>
        <taxon>Spiralia</taxon>
        <taxon>Lophotrochozoa</taxon>
        <taxon>Mollusca</taxon>
        <taxon>Gastropoda</taxon>
        <taxon>Heterobranchia</taxon>
        <taxon>Euthyneura</taxon>
        <taxon>Panpulmonata</taxon>
        <taxon>Sacoglossa</taxon>
        <taxon>Placobranchoidea</taxon>
        <taxon>Plakobranchidae</taxon>
        <taxon>Elysia</taxon>
    </lineage>
</organism>
<feature type="compositionally biased region" description="Acidic residues" evidence="1">
    <location>
        <begin position="224"/>
        <end position="236"/>
    </location>
</feature>
<evidence type="ECO:0000313" key="3">
    <source>
        <dbReference type="Proteomes" id="UP000762676"/>
    </source>
</evidence>
<dbReference type="EMBL" id="BMAT01005657">
    <property type="protein sequence ID" value="GFR97965.1"/>
    <property type="molecule type" value="Genomic_DNA"/>
</dbReference>
<comment type="caution">
    <text evidence="2">The sequence shown here is derived from an EMBL/GenBank/DDBJ whole genome shotgun (WGS) entry which is preliminary data.</text>
</comment>
<dbReference type="Proteomes" id="UP000762676">
    <property type="component" value="Unassembled WGS sequence"/>
</dbReference>
<gene>
    <name evidence="2" type="ORF">ElyMa_002758800</name>
</gene>
<sequence>MEDAKTFAFGMTVRHLTGSFQVINILNCFGHCASHSTLFGLETAMCDGVNECSTYLPSGALAHPKLTLFCWDNFDLTVERKGKELFESFVKNRLKEKTEGFHKPLQRNKTKTFLSLKKATTLKKDKNVVKVKAQRNLFGQLLVLSQEHNIDLQKVLQYPLTPTPWSLATPDGLLLKTNKATLLHKLTLENSLKFDDYAKNRNTVYIVDDELTKIVADDIGSKPEDEEEGDEENYDT</sequence>